<dbReference type="AlphaFoldDB" id="A0A368FQD2"/>
<dbReference type="Proteomes" id="UP000252519">
    <property type="component" value="Unassembled WGS sequence"/>
</dbReference>
<organism evidence="1 2">
    <name type="scientific">Ancylostoma caninum</name>
    <name type="common">Dog hookworm</name>
    <dbReference type="NCBI Taxonomy" id="29170"/>
    <lineage>
        <taxon>Eukaryota</taxon>
        <taxon>Metazoa</taxon>
        <taxon>Ecdysozoa</taxon>
        <taxon>Nematoda</taxon>
        <taxon>Chromadorea</taxon>
        <taxon>Rhabditida</taxon>
        <taxon>Rhabditina</taxon>
        <taxon>Rhabditomorpha</taxon>
        <taxon>Strongyloidea</taxon>
        <taxon>Ancylostomatidae</taxon>
        <taxon>Ancylostomatinae</taxon>
        <taxon>Ancylostoma</taxon>
    </lineage>
</organism>
<sequence length="106" mass="11899">MLRISSMNILAAWKSCLNMPGAMPPMRSKASVIRSLLECSPKNTRSARCQNMNKPTPENIFLRPRNSCAQCTSPHNQQGIMDLVKKLVKAPIRSLVISMHYVCVRT</sequence>
<evidence type="ECO:0000313" key="1">
    <source>
        <dbReference type="EMBL" id="RCN32417.1"/>
    </source>
</evidence>
<proteinExistence type="predicted"/>
<reference evidence="1 2" key="1">
    <citation type="submission" date="2014-10" db="EMBL/GenBank/DDBJ databases">
        <title>Draft genome of the hookworm Ancylostoma caninum.</title>
        <authorList>
            <person name="Mitreva M."/>
        </authorList>
    </citation>
    <scope>NUCLEOTIDE SEQUENCE [LARGE SCALE GENOMIC DNA]</scope>
    <source>
        <strain evidence="1 2">Baltimore</strain>
    </source>
</reference>
<evidence type="ECO:0000313" key="2">
    <source>
        <dbReference type="Proteomes" id="UP000252519"/>
    </source>
</evidence>
<name>A0A368FQD2_ANCCA</name>
<accession>A0A368FQD2</accession>
<gene>
    <name evidence="1" type="ORF">ANCCAN_21773</name>
</gene>
<dbReference type="EMBL" id="JOJR01001096">
    <property type="protein sequence ID" value="RCN32417.1"/>
    <property type="molecule type" value="Genomic_DNA"/>
</dbReference>
<protein>
    <submittedName>
        <fullName evidence="1">Uncharacterized protein</fullName>
    </submittedName>
</protein>
<comment type="caution">
    <text evidence="1">The sequence shown here is derived from an EMBL/GenBank/DDBJ whole genome shotgun (WGS) entry which is preliminary data.</text>
</comment>
<keyword evidence="2" id="KW-1185">Reference proteome</keyword>